<sequence>MAKFLENSRWYQAYKELASQGKLQLPEYEQNENGEFLVKPGELFCRYPDCDKRTTEFSKTVNLRWHLKHHRDVQIANSGTGRFKQVEKDMTNAWYKELVESNQIMDESKDEEQSKEDDQEHQKPYVPWRKDLMDINRIKVRAIAKALGVFPCDACQEAGISCLSDMNICTIVMHHFDLRSPEELEQMGLNATNPN</sequence>
<dbReference type="Proteomes" id="UP000637239">
    <property type="component" value="Chromosome 6"/>
</dbReference>
<dbReference type="EMBL" id="AP024421">
    <property type="protein sequence ID" value="BCR90210.1"/>
    <property type="molecule type" value="Genomic_DNA"/>
</dbReference>
<dbReference type="KEGG" id="ache:ACHE_30801S"/>
<dbReference type="EMBL" id="AP024418">
    <property type="protein sequence ID" value="BCR86820.1"/>
    <property type="molecule type" value="Genomic_DNA"/>
</dbReference>
<evidence type="ECO:0000256" key="1">
    <source>
        <dbReference type="SAM" id="MobiDB-lite"/>
    </source>
</evidence>
<dbReference type="RefSeq" id="XP_043135336.1">
    <property type="nucleotide sequence ID" value="XM_043277459.1"/>
</dbReference>
<reference evidence="4" key="1">
    <citation type="submission" date="2021-01" db="EMBL/GenBank/DDBJ databases">
        <authorList>
            <consortium name="Aspergillus chevalieri M1 genome sequencing consortium"/>
            <person name="Kazuki M."/>
            <person name="Futagami T."/>
        </authorList>
    </citation>
    <scope>NUCLEOTIDE SEQUENCE</scope>
    <source>
        <strain evidence="4">M1</strain>
    </source>
</reference>
<gene>
    <name evidence="2" type="ORF">ACHE_30801S</name>
    <name evidence="3" type="ORF">ACHE_30807A</name>
    <name evidence="4" type="ORF">ACHE_60096A</name>
</gene>
<name>A0A7R7VSX9_ASPCH</name>
<keyword evidence="5" id="KW-1185">Reference proteome</keyword>
<dbReference type="EMBL" id="AP024418">
    <property type="protein sequence ID" value="BCR86814.1"/>
    <property type="molecule type" value="Genomic_DNA"/>
</dbReference>
<feature type="compositionally biased region" description="Basic and acidic residues" evidence="1">
    <location>
        <begin position="116"/>
        <end position="125"/>
    </location>
</feature>
<evidence type="ECO:0000313" key="4">
    <source>
        <dbReference type="EMBL" id="BCR90210.1"/>
    </source>
</evidence>
<protein>
    <submittedName>
        <fullName evidence="4">Uncharacterized protein</fullName>
    </submittedName>
</protein>
<proteinExistence type="predicted"/>
<evidence type="ECO:0000313" key="3">
    <source>
        <dbReference type="EMBL" id="BCR86820.1"/>
    </source>
</evidence>
<feature type="region of interest" description="Disordered" evidence="1">
    <location>
        <begin position="105"/>
        <end position="125"/>
    </location>
</feature>
<organism evidence="4 5">
    <name type="scientific">Aspergillus chevalieri</name>
    <name type="common">Eurotium chevalieri</name>
    <dbReference type="NCBI Taxonomy" id="182096"/>
    <lineage>
        <taxon>Eukaryota</taxon>
        <taxon>Fungi</taxon>
        <taxon>Dikarya</taxon>
        <taxon>Ascomycota</taxon>
        <taxon>Pezizomycotina</taxon>
        <taxon>Eurotiomycetes</taxon>
        <taxon>Eurotiomycetidae</taxon>
        <taxon>Eurotiales</taxon>
        <taxon>Aspergillaceae</taxon>
        <taxon>Aspergillus</taxon>
        <taxon>Aspergillus subgen. Aspergillus</taxon>
    </lineage>
</organism>
<evidence type="ECO:0000313" key="2">
    <source>
        <dbReference type="EMBL" id="BCR86814.1"/>
    </source>
</evidence>
<accession>A0A7R7VSX9</accession>
<dbReference type="Proteomes" id="UP000637239">
    <property type="component" value="Chromosome 3"/>
</dbReference>
<dbReference type="AlphaFoldDB" id="A0A7R7VSX9"/>
<dbReference type="GeneID" id="66981173"/>
<reference evidence="4" key="2">
    <citation type="submission" date="2021-02" db="EMBL/GenBank/DDBJ databases">
        <title>Aspergillus chevalieri M1 genome sequence.</title>
        <authorList>
            <person name="Kadooka C."/>
            <person name="Mori K."/>
            <person name="Futagami T."/>
        </authorList>
    </citation>
    <scope>NUCLEOTIDE SEQUENCE</scope>
    <source>
        <strain evidence="4">M1</strain>
    </source>
</reference>
<evidence type="ECO:0000313" key="5">
    <source>
        <dbReference type="Proteomes" id="UP000637239"/>
    </source>
</evidence>